<evidence type="ECO:0000313" key="2">
    <source>
        <dbReference type="Proteomes" id="UP000054538"/>
    </source>
</evidence>
<accession>A0A0D0DPI6</accession>
<organism evidence="1 2">
    <name type="scientific">Paxillus rubicundulus Ve08.2h10</name>
    <dbReference type="NCBI Taxonomy" id="930991"/>
    <lineage>
        <taxon>Eukaryota</taxon>
        <taxon>Fungi</taxon>
        <taxon>Dikarya</taxon>
        <taxon>Basidiomycota</taxon>
        <taxon>Agaricomycotina</taxon>
        <taxon>Agaricomycetes</taxon>
        <taxon>Agaricomycetidae</taxon>
        <taxon>Boletales</taxon>
        <taxon>Paxilineae</taxon>
        <taxon>Paxillaceae</taxon>
        <taxon>Paxillus</taxon>
    </lineage>
</organism>
<dbReference type="AlphaFoldDB" id="A0A0D0DPI6"/>
<evidence type="ECO:0000313" key="1">
    <source>
        <dbReference type="EMBL" id="KIL00968.1"/>
    </source>
</evidence>
<name>A0A0D0DPI6_9AGAM</name>
<proteinExistence type="predicted"/>
<dbReference type="Proteomes" id="UP000054538">
    <property type="component" value="Unassembled WGS sequence"/>
</dbReference>
<dbReference type="EMBL" id="KN824823">
    <property type="protein sequence ID" value="KIL00968.1"/>
    <property type="molecule type" value="Genomic_DNA"/>
</dbReference>
<dbReference type="InParanoid" id="A0A0D0DPI6"/>
<dbReference type="HOGENOM" id="CLU_2427683_0_0_1"/>
<reference evidence="1 2" key="1">
    <citation type="submission" date="2014-04" db="EMBL/GenBank/DDBJ databases">
        <authorList>
            <consortium name="DOE Joint Genome Institute"/>
            <person name="Kuo A."/>
            <person name="Kohler A."/>
            <person name="Jargeat P."/>
            <person name="Nagy L.G."/>
            <person name="Floudas D."/>
            <person name="Copeland A."/>
            <person name="Barry K.W."/>
            <person name="Cichocki N."/>
            <person name="Veneault-Fourrey C."/>
            <person name="LaButti K."/>
            <person name="Lindquist E.A."/>
            <person name="Lipzen A."/>
            <person name="Lundell T."/>
            <person name="Morin E."/>
            <person name="Murat C."/>
            <person name="Sun H."/>
            <person name="Tunlid A."/>
            <person name="Henrissat B."/>
            <person name="Grigoriev I.V."/>
            <person name="Hibbett D.S."/>
            <person name="Martin F."/>
            <person name="Nordberg H.P."/>
            <person name="Cantor M.N."/>
            <person name="Hua S.X."/>
        </authorList>
    </citation>
    <scope>NUCLEOTIDE SEQUENCE [LARGE SCALE GENOMIC DNA]</scope>
    <source>
        <strain evidence="1 2">Ve08.2h10</strain>
    </source>
</reference>
<reference evidence="2" key="2">
    <citation type="submission" date="2015-01" db="EMBL/GenBank/DDBJ databases">
        <title>Evolutionary Origins and Diversification of the Mycorrhizal Mutualists.</title>
        <authorList>
            <consortium name="DOE Joint Genome Institute"/>
            <consortium name="Mycorrhizal Genomics Consortium"/>
            <person name="Kohler A."/>
            <person name="Kuo A."/>
            <person name="Nagy L.G."/>
            <person name="Floudas D."/>
            <person name="Copeland A."/>
            <person name="Barry K.W."/>
            <person name="Cichocki N."/>
            <person name="Veneault-Fourrey C."/>
            <person name="LaButti K."/>
            <person name="Lindquist E.A."/>
            <person name="Lipzen A."/>
            <person name="Lundell T."/>
            <person name="Morin E."/>
            <person name="Murat C."/>
            <person name="Riley R."/>
            <person name="Ohm R."/>
            <person name="Sun H."/>
            <person name="Tunlid A."/>
            <person name="Henrissat B."/>
            <person name="Grigoriev I.V."/>
            <person name="Hibbett D.S."/>
            <person name="Martin F."/>
        </authorList>
    </citation>
    <scope>NUCLEOTIDE SEQUENCE [LARGE SCALE GENOMIC DNA]</scope>
    <source>
        <strain evidence="2">Ve08.2h10</strain>
    </source>
</reference>
<dbReference type="OrthoDB" id="3066258at2759"/>
<protein>
    <submittedName>
        <fullName evidence="1">Uncharacterized protein</fullName>
    </submittedName>
</protein>
<keyword evidence="2" id="KW-1185">Reference proteome</keyword>
<gene>
    <name evidence="1" type="ORF">PAXRUDRAFT_820970</name>
</gene>
<sequence>MAWKLALAGNDGRVILFNASESQQDGWPTLTGSMTLAHAVDQTAANNLRVKPFVCYHPKHNSHHVANRSVALKMSGTSSGSAGSSARLAGS</sequence>